<evidence type="ECO:0000256" key="1">
    <source>
        <dbReference type="SAM" id="MobiDB-lite"/>
    </source>
</evidence>
<dbReference type="Proteomes" id="UP000046395">
    <property type="component" value="Unassembled WGS sequence"/>
</dbReference>
<name>A0A5S6QJI0_TRIMR</name>
<accession>A0A5S6QJI0</accession>
<keyword evidence="2" id="KW-1185">Reference proteome</keyword>
<evidence type="ECO:0000313" key="3">
    <source>
        <dbReference type="WBParaSite" id="TMUE_2000007319.1"/>
    </source>
</evidence>
<reference evidence="3" key="1">
    <citation type="submission" date="2019-12" db="UniProtKB">
        <authorList>
            <consortium name="WormBaseParasite"/>
        </authorList>
    </citation>
    <scope>IDENTIFICATION</scope>
</reference>
<feature type="region of interest" description="Disordered" evidence="1">
    <location>
        <begin position="171"/>
        <end position="196"/>
    </location>
</feature>
<feature type="compositionally biased region" description="Polar residues" evidence="1">
    <location>
        <begin position="176"/>
        <end position="187"/>
    </location>
</feature>
<evidence type="ECO:0000313" key="2">
    <source>
        <dbReference type="Proteomes" id="UP000046395"/>
    </source>
</evidence>
<organism evidence="2 3">
    <name type="scientific">Trichuris muris</name>
    <name type="common">Mouse whipworm</name>
    <dbReference type="NCBI Taxonomy" id="70415"/>
    <lineage>
        <taxon>Eukaryota</taxon>
        <taxon>Metazoa</taxon>
        <taxon>Ecdysozoa</taxon>
        <taxon>Nematoda</taxon>
        <taxon>Enoplea</taxon>
        <taxon>Dorylaimia</taxon>
        <taxon>Trichinellida</taxon>
        <taxon>Trichuridae</taxon>
        <taxon>Trichuris</taxon>
    </lineage>
</organism>
<protein>
    <submittedName>
        <fullName evidence="3">Uncharacterized protein</fullName>
    </submittedName>
</protein>
<sequence>MSSPTVAGSRPPMIASAYLWDTTVGRARRPAGFQSPRHEGPLDLAAIRGNEAAAEFLGIANTIIRHVAPCFPMAATVTLFAGALQFGTSFSLVMMTCRPAFTFQFTLNVQQRFGCRFSRCPSLGKMNGHYNFFGASATVDLPAGPGEWPYVLPPPPEPLCRLSNKETLRTAHSAHSAMTDTNPSVDTSRNRRMRRPHRELRDSRHFNSGRRNAAGSLSFHVLELARKEEVNVSVALRRPLPQVKLTEGAASQLCTVAC</sequence>
<dbReference type="AlphaFoldDB" id="A0A5S6QJI0"/>
<proteinExistence type="predicted"/>
<dbReference type="WBParaSite" id="TMUE_2000007319.1">
    <property type="protein sequence ID" value="TMUE_2000007319.1"/>
    <property type="gene ID" value="WBGene00299850"/>
</dbReference>